<evidence type="ECO:0000256" key="9">
    <source>
        <dbReference type="RuleBase" id="RU366031"/>
    </source>
</evidence>
<evidence type="ECO:0000256" key="6">
    <source>
        <dbReference type="ARBA" id="ARBA00037589"/>
    </source>
</evidence>
<dbReference type="PANTHER" id="PTHR38042">
    <property type="entry name" value="UROPORPHYRINOGEN-III SYNTHASE, CHLOROPLASTIC"/>
    <property type="match status" value="1"/>
</dbReference>
<evidence type="ECO:0000256" key="3">
    <source>
        <dbReference type="ARBA" id="ARBA00013109"/>
    </source>
</evidence>
<dbReference type="UniPathway" id="UPA00251">
    <property type="reaction ID" value="UER00320"/>
</dbReference>
<evidence type="ECO:0000313" key="13">
    <source>
        <dbReference type="Proteomes" id="UP000076447"/>
    </source>
</evidence>
<dbReference type="Gene3D" id="3.40.50.10090">
    <property type="match status" value="2"/>
</dbReference>
<feature type="domain" description="Tetrapyrrole biosynthesis uroporphyrinogen III synthase" evidence="11">
    <location>
        <begin position="35"/>
        <end position="293"/>
    </location>
</feature>
<organism evidence="12 13">
    <name type="scientific">Oerskovia enterophila</name>
    <dbReference type="NCBI Taxonomy" id="43678"/>
    <lineage>
        <taxon>Bacteria</taxon>
        <taxon>Bacillati</taxon>
        <taxon>Actinomycetota</taxon>
        <taxon>Actinomycetes</taxon>
        <taxon>Micrococcales</taxon>
        <taxon>Cellulomonadaceae</taxon>
        <taxon>Oerskovia</taxon>
    </lineage>
</organism>
<gene>
    <name evidence="12" type="ORF">OJAG_08290</name>
</gene>
<accession>A0A161YJI7</accession>
<dbReference type="InterPro" id="IPR036108">
    <property type="entry name" value="4pyrrol_syn_uPrphyn_synt_sf"/>
</dbReference>
<evidence type="ECO:0000256" key="2">
    <source>
        <dbReference type="ARBA" id="ARBA00008133"/>
    </source>
</evidence>
<evidence type="ECO:0000256" key="7">
    <source>
        <dbReference type="ARBA" id="ARBA00040167"/>
    </source>
</evidence>
<keyword evidence="4 9" id="KW-0456">Lyase</keyword>
<dbReference type="GO" id="GO:0004852">
    <property type="term" value="F:uroporphyrinogen-III synthase activity"/>
    <property type="evidence" value="ECO:0007669"/>
    <property type="project" value="UniProtKB-UniRule"/>
</dbReference>
<dbReference type="Pfam" id="PF02602">
    <property type="entry name" value="HEM4"/>
    <property type="match status" value="1"/>
</dbReference>
<feature type="compositionally biased region" description="Polar residues" evidence="10">
    <location>
        <begin position="341"/>
        <end position="354"/>
    </location>
</feature>
<evidence type="ECO:0000256" key="10">
    <source>
        <dbReference type="SAM" id="MobiDB-lite"/>
    </source>
</evidence>
<dbReference type="InterPro" id="IPR039793">
    <property type="entry name" value="UROS/Hem4"/>
</dbReference>
<proteinExistence type="inferred from homology"/>
<feature type="region of interest" description="Disordered" evidence="10">
    <location>
        <begin position="319"/>
        <end position="354"/>
    </location>
</feature>
<dbReference type="Proteomes" id="UP000076447">
    <property type="component" value="Unassembled WGS sequence"/>
</dbReference>
<reference evidence="12 13" key="1">
    <citation type="submission" date="2016-01" db="EMBL/GenBank/DDBJ databases">
        <title>Genome sequence of Oerskovia enterophila VJag, an agar and cellulose degrading bacterium.</title>
        <authorList>
            <person name="Poehlein A."/>
            <person name="Jag V."/>
            <person name="Bengelsdorf F."/>
            <person name="Duerre P."/>
            <person name="Daniel R."/>
        </authorList>
    </citation>
    <scope>NUCLEOTIDE SEQUENCE [LARGE SCALE GENOMIC DNA]</scope>
    <source>
        <strain evidence="12 13">VJag</strain>
    </source>
</reference>
<comment type="similarity">
    <text evidence="2 9">Belongs to the uroporphyrinogen-III synthase family.</text>
</comment>
<comment type="catalytic activity">
    <reaction evidence="8 9">
        <text>hydroxymethylbilane = uroporphyrinogen III + H2O</text>
        <dbReference type="Rhea" id="RHEA:18965"/>
        <dbReference type="ChEBI" id="CHEBI:15377"/>
        <dbReference type="ChEBI" id="CHEBI:57308"/>
        <dbReference type="ChEBI" id="CHEBI:57845"/>
        <dbReference type="EC" id="4.2.1.75"/>
    </reaction>
</comment>
<evidence type="ECO:0000256" key="1">
    <source>
        <dbReference type="ARBA" id="ARBA00004772"/>
    </source>
</evidence>
<feature type="region of interest" description="Disordered" evidence="10">
    <location>
        <begin position="1"/>
        <end position="22"/>
    </location>
</feature>
<evidence type="ECO:0000256" key="8">
    <source>
        <dbReference type="ARBA" id="ARBA00048617"/>
    </source>
</evidence>
<dbReference type="SUPFAM" id="SSF69618">
    <property type="entry name" value="HemD-like"/>
    <property type="match status" value="1"/>
</dbReference>
<dbReference type="GO" id="GO:0006782">
    <property type="term" value="P:protoporphyrinogen IX biosynthetic process"/>
    <property type="evidence" value="ECO:0007669"/>
    <property type="project" value="UniProtKB-UniRule"/>
</dbReference>
<feature type="compositionally biased region" description="Basic and acidic residues" evidence="10">
    <location>
        <begin position="167"/>
        <end position="176"/>
    </location>
</feature>
<evidence type="ECO:0000256" key="5">
    <source>
        <dbReference type="ARBA" id="ARBA00023244"/>
    </source>
</evidence>
<evidence type="ECO:0000259" key="11">
    <source>
        <dbReference type="Pfam" id="PF02602"/>
    </source>
</evidence>
<feature type="region of interest" description="Disordered" evidence="10">
    <location>
        <begin position="167"/>
        <end position="187"/>
    </location>
</feature>
<name>A0A161YJI7_9CELL</name>
<protein>
    <recommendedName>
        <fullName evidence="7 9">Uroporphyrinogen-III synthase</fullName>
        <ecNumber evidence="3 9">4.2.1.75</ecNumber>
    </recommendedName>
</protein>
<dbReference type="PATRIC" id="fig|43678.3.peg.868"/>
<keyword evidence="5 9" id="KW-0627">Porphyrin biosynthesis</keyword>
<dbReference type="EMBL" id="LRIE01000050">
    <property type="protein sequence ID" value="KZM36508.1"/>
    <property type="molecule type" value="Genomic_DNA"/>
</dbReference>
<dbReference type="CDD" id="cd06578">
    <property type="entry name" value="HemD"/>
    <property type="match status" value="1"/>
</dbReference>
<evidence type="ECO:0000313" key="12">
    <source>
        <dbReference type="EMBL" id="KZM36508.1"/>
    </source>
</evidence>
<dbReference type="EC" id="4.2.1.75" evidence="3 9"/>
<dbReference type="GO" id="GO:0006780">
    <property type="term" value="P:uroporphyrinogen III biosynthetic process"/>
    <property type="evidence" value="ECO:0007669"/>
    <property type="project" value="UniProtKB-UniRule"/>
</dbReference>
<comment type="function">
    <text evidence="6 9">Catalyzes cyclization of the linear tetrapyrrole, hydroxymethylbilane, to the macrocyclic uroporphyrinogen III.</text>
</comment>
<dbReference type="STRING" id="43678.OJAG_08290"/>
<feature type="compositionally biased region" description="Low complexity" evidence="10">
    <location>
        <begin position="177"/>
        <end position="186"/>
    </location>
</feature>
<sequence>MPAAHDPATSGPADAVGPLTGTTVLVPRSPERAEPLAARLRAQGATVLVSPAIERAPIEDTAAMDAAVADLAHGAFAWVVVTSVNAIDELTASAARRGLDLAALAGPAGTGGAADSAGPGTRWAAVGPATRRALEAVGVRVDLEATVNSARGLLAAFDALTDQLSEAHRAEPRATSDDSSASTSSRRVLVPQGDLAKPTMAEGLRERGWDVHVVTAYRTVSHALSPEVVEAWRAGAVDVVVLTSGSVAREVAAQLGVDPRVAGVAIGEPTAEAAHAVGLRIDAVAEKATDEALAVAVLRACAELRVSAGAELSEAHRGIPRVSSDNTSLVSEAHRAIPRPSSDNPSPTEGRNLP</sequence>
<dbReference type="InterPro" id="IPR003754">
    <property type="entry name" value="4pyrrol_synth_uPrphyn_synth"/>
</dbReference>
<comment type="caution">
    <text evidence="12">The sequence shown here is derived from an EMBL/GenBank/DDBJ whole genome shotgun (WGS) entry which is preliminary data.</text>
</comment>
<dbReference type="PANTHER" id="PTHR38042:SF1">
    <property type="entry name" value="UROPORPHYRINOGEN-III SYNTHASE, CHLOROPLASTIC"/>
    <property type="match status" value="1"/>
</dbReference>
<comment type="pathway">
    <text evidence="1 9">Porphyrin-containing compound metabolism; protoporphyrin-IX biosynthesis; coproporphyrinogen-III from 5-aminolevulinate: step 3/4.</text>
</comment>
<dbReference type="AlphaFoldDB" id="A0A161YJI7"/>
<dbReference type="OrthoDB" id="9815856at2"/>
<evidence type="ECO:0000256" key="4">
    <source>
        <dbReference type="ARBA" id="ARBA00023239"/>
    </source>
</evidence>